<feature type="compositionally biased region" description="Low complexity" evidence="2">
    <location>
        <begin position="398"/>
        <end position="422"/>
    </location>
</feature>
<name>A0A1D3LGK0_PLACE</name>
<reference evidence="3 4" key="1">
    <citation type="submission" date="2016-08" db="EMBL/GenBank/DDBJ databases">
        <authorList>
            <consortium name="Pathogen Informatics"/>
        </authorList>
    </citation>
    <scope>NUCLEOTIDE SEQUENCE [LARGE SCALE GENOMIC DNA]</scope>
    <source>
        <strain evidence="3 4">DK</strain>
    </source>
</reference>
<sequence>MIYLANLRNDDLLCKYHDAESVLNNYRISNIFLSNTCRFNGFLYDLEENKRDRKNVNAYLSCLHENRHAYYNEYNTPQNYNHINQQGNKRKLQYNNNYNANLTDLHKDNPNFHYTRNRKILKSNTIYNKIKVKKIIANKFKKKIKHAILRNKRKILKKYIISNKINSFILYSLIFPYSKKNGTSKLYKTNIKLNINQPGLFYLKEKIRQDAKYDSNQCICNAYRLNTLFHSLLYNDEYIKYIQKNNFIECDCVNTEFIQFQRKIIRASNLEYFYILKKIINIAKHSKKNNIIITLSKSITIKINHDKVCFNCIFSSFPKIDNTPCEIYIHIYNIFLNPQINKNSFYKYLYILNNNSQNSFDYRKSNNITCSNKNEKESNHNTKRKEDSKKAEKHTHKNNNNNSNKSNNYERANEGNNGNGNRNSDDNNDDEKGKDHSKGSKKGNSCRKKKKKNKINNNKLNHSICKNNNNKKLKTKKSVTLKSKRNTQRETKSIKTNHIHKTNETPMNYDKIKIDNVVNADNNMNSKKTLIDNQNEVDTKKNIVVKSVPKDNPHIFSENEKDNITTNCNSLKKYLSHLKNLNYDIKFGNAYIKLKKKLSLQNKCQFEIYEAEIVAIDNICNMFCPYIQNFENFYHLLKRNTNNYDFLKSNMLEAKDIKDVDINEDNINDFIQTSKDYNLIIDYLINNNFLMNQNLKSGFENGNNYIFPTNTSTIKSMTEDYVYPLSEGTQKNSIERDNSLQTYNNDSINLKRQKVSISNCSLEKNSDNSPHRDNCISYINNSNRNIIPQNKNKDNIVNNDNTINSNNIHNSIFINIEKKKMSNEDNIVPLNACIRNAPKRNFNNVEPNKQIYNENTNILVNKNSNVTYSIIKKDENHINSKKNINNNSSCSSKTKFLCNNIHTISGHYTRSNKEETDYEIIPNNEDNEKDDKHGNKESNEIFNDNKEDPISLLLKREILYKHLINEIKKISFLKQFGYKSLYDILKERFKKYIQTNMSIESRVIYNIIKHISKYININEVINNPFYIYQNSIKNIPNNKFAIKILNINACNIHKLKYKIHSLLSEGKQLKNVNMEITNYKRKKKNEQNIYLTYEENFVSYEMNKKKHLILSKNDNDFDIMLTPHCNSHLPNGKQLYLSRKNSIVDNNTYNHNSIPKIIDINKTKSYTKSSSNYIGNVNHENDPNILLSNENFITNEKYQTKTMGQDSLKNHEKNIHHINIMNSNINHNNSSAIVNASNIDINNIERSFNSILNCSINNQISYTNLSHDKDTSIENNNCFYFGCKHCLNIYYDNRVINTGKLNQETFDNHMLNSHGKMCNDNVINENDIQENLRTQDMTISNSSKMENNAEKIKSQNKLKIVNMTNVANKKMEKKGTQEPNTNRNRASSNKKISCTKLGNNSKKNNTIQKESNNTSKNVKEPQLNLKNIIINKKTSQQTNIHTNILKTKDEEIYEKNINNYIQDDTKDKFVNEKKQLEGKKKKNKKIKNTISKNDLPYSGMESKLQKEILPFNSGMKNENCLELKKSSNDCSIPYDSLKLNINGFKNIELKVCKNCEERNLENENPLTKEIKINKKWKYMNAIPKFLWSSVGITKSNEHVLGVAMQMIEGCTLTYIIQKLKGTENINYGLFLLDICKKLVKRLMLISESIDNPIINWDTKPGNIMVDYKLSKSKIICKNVTIIDIGDALPGRCFFFPTNPSYYEKIKINNTNKNFNFLYYVICTKGYCSPECALLVFLLSSLNKSDQFRKTWYGADSNIYHINKTKQLRIKYRWKKLLDLRFIQPIVKRKEITDCESPLNTMFRNCNCNSATGTSDNNTTSYLNENNNIDLRDMHLSYEKNKNIIDHNNYDNILISNHSTNGSSRCNSKKNSASSITNIKTGFSEKNDLNTYIMPTNKSTYLAGYVNTDINNNNNNNDKEYTSLREETNGNNILNGRKIYLPNNTYDKKNKLHLEYPMKGMDENKLEHKNTDEHQNDILKNYYLHNVCTHDIPDDNLKTEYIDNDEIMDYLNNKDHLLKKMEADLNDCDRKTRRKKEYDYFEMHPVDTWVIKFTTQTTIFSVGLVLCQLFGGQNLLTVANKNEVKVVDLLCEWNCNDSTNIYSGDKNITINDLLPNKGIFSNDIWKKKVTNIIKNCLHFIPSRRYSFQQLYNDLKTLKKEYETYYNLKDS</sequence>
<dbReference type="SUPFAM" id="SSF56112">
    <property type="entry name" value="Protein kinase-like (PK-like)"/>
    <property type="match status" value="2"/>
</dbReference>
<evidence type="ECO:0000313" key="4">
    <source>
        <dbReference type="Proteomes" id="UP000195879"/>
    </source>
</evidence>
<feature type="region of interest" description="Disordered" evidence="2">
    <location>
        <begin position="369"/>
        <end position="492"/>
    </location>
</feature>
<feature type="compositionally biased region" description="Basic residues" evidence="2">
    <location>
        <begin position="439"/>
        <end position="454"/>
    </location>
</feature>
<evidence type="ECO:0008006" key="5">
    <source>
        <dbReference type="Google" id="ProtNLM"/>
    </source>
</evidence>
<feature type="compositionally biased region" description="Basic and acidic residues" evidence="2">
    <location>
        <begin position="929"/>
        <end position="941"/>
    </location>
</feature>
<accession>A0A1D3LGK0</accession>
<protein>
    <recommendedName>
        <fullName evidence="5">Protein kinase</fullName>
    </recommendedName>
</protein>
<dbReference type="InterPro" id="IPR011009">
    <property type="entry name" value="Kinase-like_dom_sf"/>
</dbReference>
<evidence type="ECO:0000256" key="2">
    <source>
        <dbReference type="SAM" id="MobiDB-lite"/>
    </source>
</evidence>
<proteinExistence type="predicted"/>
<feature type="coiled-coil region" evidence="1">
    <location>
        <begin position="1069"/>
        <end position="1096"/>
    </location>
</feature>
<evidence type="ECO:0000256" key="1">
    <source>
        <dbReference type="SAM" id="Coils"/>
    </source>
</evidence>
<feature type="compositionally biased region" description="Low complexity" evidence="2">
    <location>
        <begin position="455"/>
        <end position="468"/>
    </location>
</feature>
<feature type="region of interest" description="Disordered" evidence="2">
    <location>
        <begin position="1369"/>
        <end position="1418"/>
    </location>
</feature>
<gene>
    <name evidence="3" type="ORF">PCHDK_000067000</name>
</gene>
<feature type="compositionally biased region" description="Basic and acidic residues" evidence="2">
    <location>
        <begin position="373"/>
        <end position="390"/>
    </location>
</feature>
<feature type="compositionally biased region" description="Basic residues" evidence="2">
    <location>
        <begin position="469"/>
        <end position="486"/>
    </location>
</feature>
<keyword evidence="1" id="KW-0175">Coiled coil</keyword>
<dbReference type="Proteomes" id="UP000195879">
    <property type="component" value="Chromosome 4"/>
</dbReference>
<feature type="compositionally biased region" description="Polar residues" evidence="2">
    <location>
        <begin position="1377"/>
        <end position="1416"/>
    </location>
</feature>
<dbReference type="OrthoDB" id="336882at2759"/>
<feature type="region of interest" description="Disordered" evidence="2">
    <location>
        <begin position="922"/>
        <end position="941"/>
    </location>
</feature>
<dbReference type="EMBL" id="LT608198">
    <property type="protein sequence ID" value="SCM06856.1"/>
    <property type="molecule type" value="Genomic_DNA"/>
</dbReference>
<evidence type="ECO:0000313" key="3">
    <source>
        <dbReference type="EMBL" id="SCM06856.1"/>
    </source>
</evidence>
<organism evidence="3 4">
    <name type="scientific">Plasmodium chabaudi adami</name>
    <dbReference type="NCBI Taxonomy" id="5826"/>
    <lineage>
        <taxon>Eukaryota</taxon>
        <taxon>Sar</taxon>
        <taxon>Alveolata</taxon>
        <taxon>Apicomplexa</taxon>
        <taxon>Aconoidasida</taxon>
        <taxon>Haemosporida</taxon>
        <taxon>Plasmodiidae</taxon>
        <taxon>Plasmodium</taxon>
        <taxon>Plasmodium (Vinckeia)</taxon>
    </lineage>
</organism>
<dbReference type="Gene3D" id="1.10.510.10">
    <property type="entry name" value="Transferase(Phosphotransferase) domain 1"/>
    <property type="match status" value="1"/>
</dbReference>